<evidence type="ECO:0008006" key="2">
    <source>
        <dbReference type="Google" id="ProtNLM"/>
    </source>
</evidence>
<reference evidence="1" key="1">
    <citation type="submission" date="2018-05" db="EMBL/GenBank/DDBJ databases">
        <authorList>
            <person name="Lanie J.A."/>
            <person name="Ng W.-L."/>
            <person name="Kazmierczak K.M."/>
            <person name="Andrzejewski T.M."/>
            <person name="Davidsen T.M."/>
            <person name="Wayne K.J."/>
            <person name="Tettelin H."/>
            <person name="Glass J.I."/>
            <person name="Rusch D."/>
            <person name="Podicherti R."/>
            <person name="Tsui H.-C.T."/>
            <person name="Winkler M.E."/>
        </authorList>
    </citation>
    <scope>NUCLEOTIDE SEQUENCE</scope>
</reference>
<sequence length="98" mass="11242">MIIVKRTYTPLPGASGLSDLLEQVNQETIATGMPEVKVFRKYLGYHGVMVTMQKWPTVKEYNDSRNQVRQTPSIRKIFEGIYPLLSETHKTEILESIT</sequence>
<dbReference type="EMBL" id="UINC01011174">
    <property type="protein sequence ID" value="SVA49444.1"/>
    <property type="molecule type" value="Genomic_DNA"/>
</dbReference>
<dbReference type="AlphaFoldDB" id="A0A381WAF0"/>
<name>A0A381WAF0_9ZZZZ</name>
<accession>A0A381WAF0</accession>
<protein>
    <recommendedName>
        <fullName evidence="2">NIPSNAP domain-containing protein</fullName>
    </recommendedName>
</protein>
<organism evidence="1">
    <name type="scientific">marine metagenome</name>
    <dbReference type="NCBI Taxonomy" id="408172"/>
    <lineage>
        <taxon>unclassified sequences</taxon>
        <taxon>metagenomes</taxon>
        <taxon>ecological metagenomes</taxon>
    </lineage>
</organism>
<gene>
    <name evidence="1" type="ORF">METZ01_LOCUS102298</name>
</gene>
<proteinExistence type="predicted"/>
<evidence type="ECO:0000313" key="1">
    <source>
        <dbReference type="EMBL" id="SVA49444.1"/>
    </source>
</evidence>